<dbReference type="InterPro" id="IPR006685">
    <property type="entry name" value="MscS_channel_2nd"/>
</dbReference>
<dbReference type="SUPFAM" id="SSF50182">
    <property type="entry name" value="Sm-like ribonucleoproteins"/>
    <property type="match status" value="1"/>
</dbReference>
<feature type="transmembrane region" description="Helical" evidence="7">
    <location>
        <begin position="331"/>
        <end position="353"/>
    </location>
</feature>
<dbReference type="Gene3D" id="3.30.70.100">
    <property type="match status" value="1"/>
</dbReference>
<organism evidence="10 11">
    <name type="scientific">Roseofilum casamattae BLCC-M143</name>
    <dbReference type="NCBI Taxonomy" id="3022442"/>
    <lineage>
        <taxon>Bacteria</taxon>
        <taxon>Bacillati</taxon>
        <taxon>Cyanobacteriota</taxon>
        <taxon>Cyanophyceae</taxon>
        <taxon>Desertifilales</taxon>
        <taxon>Desertifilaceae</taxon>
        <taxon>Roseofilum</taxon>
        <taxon>Roseofilum casamattae</taxon>
    </lineage>
</organism>
<dbReference type="InterPro" id="IPR045276">
    <property type="entry name" value="YbiO_bact"/>
</dbReference>
<evidence type="ECO:0000313" key="11">
    <source>
        <dbReference type="Proteomes" id="UP001232992"/>
    </source>
</evidence>
<evidence type="ECO:0000256" key="5">
    <source>
        <dbReference type="ARBA" id="ARBA00022989"/>
    </source>
</evidence>
<evidence type="ECO:0000256" key="6">
    <source>
        <dbReference type="ARBA" id="ARBA00023136"/>
    </source>
</evidence>
<evidence type="ECO:0000256" key="4">
    <source>
        <dbReference type="ARBA" id="ARBA00022692"/>
    </source>
</evidence>
<keyword evidence="5 7" id="KW-1133">Transmembrane helix</keyword>
<keyword evidence="6 7" id="KW-0472">Membrane</keyword>
<comment type="subcellular location">
    <subcellularLocation>
        <location evidence="1">Cell membrane</location>
        <topology evidence="1">Multi-pass membrane protein</topology>
    </subcellularLocation>
</comment>
<gene>
    <name evidence="10" type="ORF">PMH09_19995</name>
</gene>
<name>A0ABT7C1Y9_9CYAN</name>
<accession>A0ABT7C1Y9</accession>
<dbReference type="InterPro" id="IPR023408">
    <property type="entry name" value="MscS_beta-dom_sf"/>
</dbReference>
<feature type="transmembrane region" description="Helical" evidence="7">
    <location>
        <begin position="299"/>
        <end position="319"/>
    </location>
</feature>
<evidence type="ECO:0000256" key="3">
    <source>
        <dbReference type="ARBA" id="ARBA00022475"/>
    </source>
</evidence>
<feature type="transmembrane region" description="Helical" evidence="7">
    <location>
        <begin position="199"/>
        <end position="220"/>
    </location>
</feature>
<protein>
    <submittedName>
        <fullName evidence="10">Mechanosensitive ion channel family protein</fullName>
    </submittedName>
</protein>
<dbReference type="Pfam" id="PF00924">
    <property type="entry name" value="MS_channel_2nd"/>
    <property type="match status" value="1"/>
</dbReference>
<dbReference type="InterPro" id="IPR049278">
    <property type="entry name" value="MS_channel_C"/>
</dbReference>
<evidence type="ECO:0000259" key="8">
    <source>
        <dbReference type="Pfam" id="PF00924"/>
    </source>
</evidence>
<sequence length="611" mass="68671">MAGAIALGCIVMAAIAPALGQLSLFDTPEPTAISSRLGWNMNQMYACGNIRCSPVYLDGIRLFTVTSLPENKLNNGDNYSLSAEERARDIQNTLNKIIQAKLNHQTQNATKDGEPVKESIDVETGVGTLLGQTVVFVPEQPGLVSRKIVTITELDARYLEKSIPDLARAWRISIDRQLEIAIAERQRLSRQPLQFLQQVLHNILITIFISLSVQIIVQLIKAWDRQLRRKLKQLQHSLTHSSEAGYSEETTDLPPNRKIAIEDLWNQLNDTTVPLESIWLALPQLLLQERTFLTQQRNFFALILQLLLALQVLVWFSGAAEVVEVYPQTRVYSWFFFEVGLLLPLLWSAIITVNKVGDFFIEFWLSRWSRNGARLESSASSRYAIRAHTYATALTQCTTFAFAIVGILSTLHMLGFSPTVLASFGAIAVVVTYFFQNTVNDLLNGALILWNDRYAIGDVVHINGISGSVEKLNLYMTQLRNLDGDVITIPNGSISIVRNMTKDWSRVNFSITINYEADLMRAIAAIEETAATMKQEPQWQAVITDNLEMLGVDNISHEGVLIRALMKTEPMKQWEVARELRRRVKLALQNEGIAIGVPQQSVHLPDCSRLE</sequence>
<dbReference type="Proteomes" id="UP001232992">
    <property type="component" value="Unassembled WGS sequence"/>
</dbReference>
<evidence type="ECO:0000313" key="10">
    <source>
        <dbReference type="EMBL" id="MDJ1185472.1"/>
    </source>
</evidence>
<keyword evidence="3" id="KW-1003">Cell membrane</keyword>
<dbReference type="InterPro" id="IPR011066">
    <property type="entry name" value="MscS_channel_C_sf"/>
</dbReference>
<comment type="similarity">
    <text evidence="2">Belongs to the MscS (TC 1.A.23) family.</text>
</comment>
<feature type="transmembrane region" description="Helical" evidence="7">
    <location>
        <begin position="415"/>
        <end position="435"/>
    </location>
</feature>
<feature type="domain" description="Mechanosensitive ion channel MscS" evidence="8">
    <location>
        <begin position="437"/>
        <end position="501"/>
    </location>
</feature>
<dbReference type="PANTHER" id="PTHR30460">
    <property type="entry name" value="MODERATE CONDUCTANCE MECHANOSENSITIVE CHANNEL YBIO"/>
    <property type="match status" value="1"/>
</dbReference>
<dbReference type="Gene3D" id="2.30.30.60">
    <property type="match status" value="1"/>
</dbReference>
<feature type="domain" description="Mechanosensitive ion channel MscS C-terminal" evidence="9">
    <location>
        <begin position="507"/>
        <end position="595"/>
    </location>
</feature>
<evidence type="ECO:0000256" key="1">
    <source>
        <dbReference type="ARBA" id="ARBA00004651"/>
    </source>
</evidence>
<dbReference type="Gene3D" id="1.10.287.1260">
    <property type="match status" value="1"/>
</dbReference>
<evidence type="ECO:0000259" key="9">
    <source>
        <dbReference type="Pfam" id="PF21082"/>
    </source>
</evidence>
<dbReference type="Pfam" id="PF21082">
    <property type="entry name" value="MS_channel_3rd"/>
    <property type="match status" value="1"/>
</dbReference>
<comment type="caution">
    <text evidence="10">The sequence shown here is derived from an EMBL/GenBank/DDBJ whole genome shotgun (WGS) entry which is preliminary data.</text>
</comment>
<proteinExistence type="inferred from homology"/>
<reference evidence="10 11" key="1">
    <citation type="submission" date="2023-01" db="EMBL/GenBank/DDBJ databases">
        <title>Novel diversity within Roseofilum (Cyanobacteria; Desertifilaceae) from marine benthic mats with descriptions of four novel species.</title>
        <authorList>
            <person name="Wang Y."/>
            <person name="Berthold D.E."/>
            <person name="Hu J."/>
            <person name="Lefler F.W."/>
            <person name="Laughinghouse H.D. IV."/>
        </authorList>
    </citation>
    <scope>NUCLEOTIDE SEQUENCE [LARGE SCALE GENOMIC DNA]</scope>
    <source>
        <strain evidence="10 11">BLCC-M143</strain>
    </source>
</reference>
<evidence type="ECO:0000256" key="2">
    <source>
        <dbReference type="ARBA" id="ARBA00008017"/>
    </source>
</evidence>
<dbReference type="SUPFAM" id="SSF82689">
    <property type="entry name" value="Mechanosensitive channel protein MscS (YggB), C-terminal domain"/>
    <property type="match status" value="1"/>
</dbReference>
<evidence type="ECO:0000256" key="7">
    <source>
        <dbReference type="SAM" id="Phobius"/>
    </source>
</evidence>
<dbReference type="InterPro" id="IPR010920">
    <property type="entry name" value="LSM_dom_sf"/>
</dbReference>
<dbReference type="RefSeq" id="WP_283760112.1">
    <property type="nucleotide sequence ID" value="NZ_JAQOSQ010000036.1"/>
</dbReference>
<feature type="transmembrane region" description="Helical" evidence="7">
    <location>
        <begin position="390"/>
        <end position="409"/>
    </location>
</feature>
<dbReference type="PANTHER" id="PTHR30460:SF0">
    <property type="entry name" value="MODERATE CONDUCTANCE MECHANOSENSITIVE CHANNEL YBIO"/>
    <property type="match status" value="1"/>
</dbReference>
<keyword evidence="4 7" id="KW-0812">Transmembrane</keyword>
<dbReference type="EMBL" id="JAQOSQ010000036">
    <property type="protein sequence ID" value="MDJ1185472.1"/>
    <property type="molecule type" value="Genomic_DNA"/>
</dbReference>
<keyword evidence="11" id="KW-1185">Reference proteome</keyword>